<comment type="subcellular location">
    <subcellularLocation>
        <location evidence="1">Nucleus</location>
    </subcellularLocation>
</comment>
<dbReference type="Proteomes" id="UP000007110">
    <property type="component" value="Unassembled WGS sequence"/>
</dbReference>
<dbReference type="InterPro" id="IPR003958">
    <property type="entry name" value="CBFA_NFYB_domain"/>
</dbReference>
<dbReference type="CTD" id="1810"/>
<dbReference type="PANTHER" id="PTHR46138">
    <property type="entry name" value="PROTEIN DR1"/>
    <property type="match status" value="1"/>
</dbReference>
<evidence type="ECO:0000256" key="1">
    <source>
        <dbReference type="ARBA" id="ARBA00004123"/>
    </source>
</evidence>
<dbReference type="InterPro" id="IPR042225">
    <property type="entry name" value="Ncb2"/>
</dbReference>
<dbReference type="GO" id="GO:0016251">
    <property type="term" value="F:RNA polymerase II general transcription initiation factor activity"/>
    <property type="evidence" value="ECO:0000318"/>
    <property type="project" value="GO_Central"/>
</dbReference>
<evidence type="ECO:0000256" key="6">
    <source>
        <dbReference type="ARBA" id="ARBA00032651"/>
    </source>
</evidence>
<feature type="compositionally biased region" description="Polar residues" evidence="7">
    <location>
        <begin position="193"/>
        <end position="217"/>
    </location>
</feature>
<dbReference type="FunCoup" id="A0A7M7THH2">
    <property type="interactions" value="1446"/>
</dbReference>
<dbReference type="AlphaFoldDB" id="A0A7M7THH2"/>
<dbReference type="OrthoDB" id="601405at2759"/>
<evidence type="ECO:0000259" key="8">
    <source>
        <dbReference type="Pfam" id="PF00808"/>
    </source>
</evidence>
<evidence type="ECO:0000256" key="3">
    <source>
        <dbReference type="ARBA" id="ARBA00018742"/>
    </source>
</evidence>
<dbReference type="KEGG" id="spu:594380"/>
<evidence type="ECO:0000313" key="10">
    <source>
        <dbReference type="Proteomes" id="UP000007110"/>
    </source>
</evidence>
<dbReference type="Gene3D" id="1.10.20.10">
    <property type="entry name" value="Histone, subunit A"/>
    <property type="match status" value="1"/>
</dbReference>
<feature type="region of interest" description="Disordered" evidence="7">
    <location>
        <begin position="159"/>
        <end position="217"/>
    </location>
</feature>
<feature type="domain" description="Transcription factor CBF/NF-Y/archaeal histone" evidence="8">
    <location>
        <begin position="16"/>
        <end position="78"/>
    </location>
</feature>
<keyword evidence="10" id="KW-1185">Reference proteome</keyword>
<dbReference type="InParanoid" id="A0A7M7THH2"/>
<proteinExistence type="inferred from homology"/>
<comment type="similarity">
    <text evidence="2">Belongs to the NC2 beta/DR1 family.</text>
</comment>
<dbReference type="FunFam" id="1.10.20.10:FF:000019">
    <property type="entry name" value="Negative cofactor 2 beta"/>
    <property type="match status" value="1"/>
</dbReference>
<dbReference type="PANTHER" id="PTHR46138:SF1">
    <property type="entry name" value="PROTEIN DR1"/>
    <property type="match status" value="1"/>
</dbReference>
<dbReference type="InterPro" id="IPR009072">
    <property type="entry name" value="Histone-fold"/>
</dbReference>
<dbReference type="EnsemblMetazoa" id="XM_793823">
    <property type="protein sequence ID" value="XP_798916"/>
    <property type="gene ID" value="LOC594380"/>
</dbReference>
<evidence type="ECO:0000256" key="4">
    <source>
        <dbReference type="ARBA" id="ARBA00023242"/>
    </source>
</evidence>
<reference evidence="9" key="2">
    <citation type="submission" date="2021-01" db="UniProtKB">
        <authorList>
            <consortium name="EnsemblMetazoa"/>
        </authorList>
    </citation>
    <scope>IDENTIFICATION</scope>
</reference>
<reference evidence="10" key="1">
    <citation type="submission" date="2015-02" db="EMBL/GenBank/DDBJ databases">
        <title>Genome sequencing for Strongylocentrotus purpuratus.</title>
        <authorList>
            <person name="Murali S."/>
            <person name="Liu Y."/>
            <person name="Vee V."/>
            <person name="English A."/>
            <person name="Wang M."/>
            <person name="Skinner E."/>
            <person name="Han Y."/>
            <person name="Muzny D.M."/>
            <person name="Worley K.C."/>
            <person name="Gibbs R.A."/>
        </authorList>
    </citation>
    <scope>NUCLEOTIDE SEQUENCE</scope>
</reference>
<dbReference type="OMA" id="EVCNQSN"/>
<evidence type="ECO:0000256" key="5">
    <source>
        <dbReference type="ARBA" id="ARBA00030451"/>
    </source>
</evidence>
<dbReference type="GO" id="GO:0017054">
    <property type="term" value="C:negative cofactor 2 complex"/>
    <property type="evidence" value="ECO:0000318"/>
    <property type="project" value="GO_Central"/>
</dbReference>
<accession>A0A7M7THH2</accession>
<dbReference type="Pfam" id="PF00808">
    <property type="entry name" value="CBFD_NFYB_HMF"/>
    <property type="match status" value="1"/>
</dbReference>
<dbReference type="GO" id="GO:0017025">
    <property type="term" value="F:TBP-class protein binding"/>
    <property type="evidence" value="ECO:0000318"/>
    <property type="project" value="GO_Central"/>
</dbReference>
<name>A0A7M7THH2_STRPU</name>
<protein>
    <recommendedName>
        <fullName evidence="3">Protein Dr1</fullName>
    </recommendedName>
    <alternativeName>
        <fullName evidence="6">Down-regulator of transcription 1</fullName>
    </alternativeName>
    <alternativeName>
        <fullName evidence="5">Negative cofactor 2-beta</fullName>
    </alternativeName>
</protein>
<dbReference type="RefSeq" id="XP_798916.1">
    <property type="nucleotide sequence ID" value="XM_793823.4"/>
</dbReference>
<evidence type="ECO:0000256" key="7">
    <source>
        <dbReference type="SAM" id="MobiDB-lite"/>
    </source>
</evidence>
<dbReference type="GO" id="GO:0000122">
    <property type="term" value="P:negative regulation of transcription by RNA polymerase II"/>
    <property type="evidence" value="ECO:0007669"/>
    <property type="project" value="InterPro"/>
</dbReference>
<dbReference type="CDD" id="cd22905">
    <property type="entry name" value="HFD_Dr1"/>
    <property type="match status" value="1"/>
</dbReference>
<keyword evidence="4" id="KW-0539">Nucleus</keyword>
<sequence length="217" mass="23739">MADPQSSQLPEDELTVPRAPLNKMIKELLPNVRVANDARELILNCCTEFIQLVSSEANDICNKQAKKTISPEHALQALDSLGFGDYLQECKSVLEECKTVAAKKRKASTRLENLGIPEEELLRQQQELFEKARQEQAAIEQQEWLQLQAAQAAQAQQQGLHLQPGMQPTAATGGHFQPYQVAEGIPQHGAVPSLNQPSSGAGQLPTESASNQQIPPS</sequence>
<dbReference type="GeneID" id="594380"/>
<dbReference type="GO" id="GO:0051123">
    <property type="term" value="P:RNA polymerase II preinitiation complex assembly"/>
    <property type="evidence" value="ECO:0000318"/>
    <property type="project" value="GO_Central"/>
</dbReference>
<evidence type="ECO:0000313" key="9">
    <source>
        <dbReference type="EnsemblMetazoa" id="XP_798916"/>
    </source>
</evidence>
<dbReference type="SUPFAM" id="SSF47113">
    <property type="entry name" value="Histone-fold"/>
    <property type="match status" value="1"/>
</dbReference>
<dbReference type="GO" id="GO:0046982">
    <property type="term" value="F:protein heterodimerization activity"/>
    <property type="evidence" value="ECO:0007669"/>
    <property type="project" value="InterPro"/>
</dbReference>
<evidence type="ECO:0000256" key="2">
    <source>
        <dbReference type="ARBA" id="ARBA00009245"/>
    </source>
</evidence>
<organism evidence="9 10">
    <name type="scientific">Strongylocentrotus purpuratus</name>
    <name type="common">Purple sea urchin</name>
    <dbReference type="NCBI Taxonomy" id="7668"/>
    <lineage>
        <taxon>Eukaryota</taxon>
        <taxon>Metazoa</taxon>
        <taxon>Echinodermata</taxon>
        <taxon>Eleutherozoa</taxon>
        <taxon>Echinozoa</taxon>
        <taxon>Echinoidea</taxon>
        <taxon>Euechinoidea</taxon>
        <taxon>Echinacea</taxon>
        <taxon>Camarodonta</taxon>
        <taxon>Echinidea</taxon>
        <taxon>Strongylocentrotidae</taxon>
        <taxon>Strongylocentrotus</taxon>
    </lineage>
</organism>